<evidence type="ECO:0000259" key="1">
    <source>
        <dbReference type="Pfam" id="PF14300"/>
    </source>
</evidence>
<proteinExistence type="predicted"/>
<gene>
    <name evidence="2" type="ORF">ACK2TP_01650</name>
</gene>
<evidence type="ECO:0000313" key="3">
    <source>
        <dbReference type="Proteomes" id="UP001634747"/>
    </source>
</evidence>
<dbReference type="Proteomes" id="UP001634747">
    <property type="component" value="Unassembled WGS sequence"/>
</dbReference>
<keyword evidence="3" id="KW-1185">Reference proteome</keyword>
<dbReference type="EMBL" id="JBJYXY010000001">
    <property type="protein sequence ID" value="MFN2974458.1"/>
    <property type="molecule type" value="Genomic_DNA"/>
</dbReference>
<reference evidence="2 3" key="1">
    <citation type="submission" date="2024-12" db="EMBL/GenBank/DDBJ databases">
        <authorList>
            <person name="Lee Y."/>
        </authorList>
    </citation>
    <scope>NUCLEOTIDE SEQUENCE [LARGE SCALE GENOMIC DNA]</scope>
    <source>
        <strain evidence="2 3">03SUJ4</strain>
    </source>
</reference>
<sequence length="150" mass="17037">MAKTKFLDEALDGLYARLNEVGGDPLELPSVLRPPILLMTMQAKIDNGGIRYPMEGDFPFTPPYSVFADAYRAIGANDAADRFDEAVAMFPFEHPEREADKREEFMSSLDDDHRFFQLGNALCGDESIWRLLDEYVKEHAEAFGLRDQKV</sequence>
<accession>A0ABW9KG49</accession>
<dbReference type="InterPro" id="IPR025402">
    <property type="entry name" value="DMP19_C"/>
</dbReference>
<dbReference type="Gene3D" id="1.20.1420.60">
    <property type="match status" value="1"/>
</dbReference>
<dbReference type="RefSeq" id="WP_263413978.1">
    <property type="nucleotide sequence ID" value="NZ_BAABBH010000001.1"/>
</dbReference>
<name>A0ABW9KG49_9BACT</name>
<organism evidence="2 3">
    <name type="scientific">Terriglobus aquaticus</name>
    <dbReference type="NCBI Taxonomy" id="940139"/>
    <lineage>
        <taxon>Bacteria</taxon>
        <taxon>Pseudomonadati</taxon>
        <taxon>Acidobacteriota</taxon>
        <taxon>Terriglobia</taxon>
        <taxon>Terriglobales</taxon>
        <taxon>Acidobacteriaceae</taxon>
        <taxon>Terriglobus</taxon>
    </lineage>
</organism>
<comment type="caution">
    <text evidence="2">The sequence shown here is derived from an EMBL/GenBank/DDBJ whole genome shotgun (WGS) entry which is preliminary data.</text>
</comment>
<evidence type="ECO:0000313" key="2">
    <source>
        <dbReference type="EMBL" id="MFN2974458.1"/>
    </source>
</evidence>
<protein>
    <submittedName>
        <fullName evidence="2">DMP19 family protein</fullName>
    </submittedName>
</protein>
<dbReference type="Pfam" id="PF14300">
    <property type="entry name" value="DMP19"/>
    <property type="match status" value="1"/>
</dbReference>
<feature type="domain" description="DNA mimic protein DMP19 C-terminal" evidence="1">
    <location>
        <begin position="27"/>
        <end position="139"/>
    </location>
</feature>